<evidence type="ECO:0000313" key="1">
    <source>
        <dbReference type="EMBL" id="TDX21611.1"/>
    </source>
</evidence>
<dbReference type="EMBL" id="SOEC01000035">
    <property type="protein sequence ID" value="TDX21611.1"/>
    <property type="molecule type" value="Genomic_DNA"/>
</dbReference>
<name>A0A4R8FHH4_9GAMM</name>
<sequence>MSIDYQTLGAPVDGTAGRVIGKGVNHEWKVDGRYSWDTPQPTIPPKSKAADYRGIRFGRMTVIGLLRDLSDRWLCRCSCGRYEARKAKAIRNKRNNKDSCLQCRTLLERQRWEKRRAFYDKHGCWPDQATGASARRLMKELDR</sequence>
<dbReference type="OrthoDB" id="552713at2"/>
<comment type="caution">
    <text evidence="1">The sequence shown here is derived from an EMBL/GenBank/DDBJ whole genome shotgun (WGS) entry which is preliminary data.</text>
</comment>
<proteinExistence type="predicted"/>
<dbReference type="RefSeq" id="WP_134021506.1">
    <property type="nucleotide sequence ID" value="NZ_SOEC01000035.1"/>
</dbReference>
<dbReference type="Proteomes" id="UP000294489">
    <property type="component" value="Unassembled WGS sequence"/>
</dbReference>
<protein>
    <submittedName>
        <fullName evidence="1">Uncharacterized protein</fullName>
    </submittedName>
</protein>
<accession>A0A4R8FHH4</accession>
<organism evidence="1 2">
    <name type="scientific">Modicisalibacter xianhensis</name>
    <dbReference type="NCBI Taxonomy" id="442341"/>
    <lineage>
        <taxon>Bacteria</taxon>
        <taxon>Pseudomonadati</taxon>
        <taxon>Pseudomonadota</taxon>
        <taxon>Gammaproteobacteria</taxon>
        <taxon>Oceanospirillales</taxon>
        <taxon>Halomonadaceae</taxon>
        <taxon>Modicisalibacter</taxon>
    </lineage>
</organism>
<gene>
    <name evidence="1" type="ORF">DFO67_13521</name>
</gene>
<evidence type="ECO:0000313" key="2">
    <source>
        <dbReference type="Proteomes" id="UP000294489"/>
    </source>
</evidence>
<dbReference type="AlphaFoldDB" id="A0A4R8FHH4"/>
<reference evidence="1 2" key="1">
    <citation type="submission" date="2019-03" db="EMBL/GenBank/DDBJ databases">
        <title>Freshwater and sediment microbial communities from various areas in North America, analyzing microbe dynamics in response to fracking.</title>
        <authorList>
            <person name="Lamendella R."/>
        </authorList>
    </citation>
    <scope>NUCLEOTIDE SEQUENCE [LARGE SCALE GENOMIC DNA]</scope>
    <source>
        <strain evidence="1 2">6_TX</strain>
    </source>
</reference>